<feature type="non-terminal residue" evidence="1">
    <location>
        <position position="1"/>
    </location>
</feature>
<evidence type="ECO:0000313" key="2">
    <source>
        <dbReference type="Proteomes" id="UP000595437"/>
    </source>
</evidence>
<reference evidence="2" key="1">
    <citation type="submission" date="2021-01" db="EMBL/GenBank/DDBJ databases">
        <title>Caligus Genome Assembly.</title>
        <authorList>
            <person name="Gallardo-Escarate C."/>
        </authorList>
    </citation>
    <scope>NUCLEOTIDE SEQUENCE [LARGE SCALE GENOMIC DNA]</scope>
</reference>
<feature type="non-terminal residue" evidence="1">
    <location>
        <position position="126"/>
    </location>
</feature>
<dbReference type="EMBL" id="CP045906">
    <property type="protein sequence ID" value="QQP34738.1"/>
    <property type="molecule type" value="Genomic_DNA"/>
</dbReference>
<proteinExistence type="predicted"/>
<sequence>GVRIPCNDRVSQQEGYKPEVLAAHGFAEEGDYNDALDGRQIRWTSNDSSTSPLELYKPLPTPSTSLFSPCLFGTFGKIAGFVGKDIAIRQDNERMFIEQRHRLYGKCYTIYPGYQLKVKGRAVYYM</sequence>
<protein>
    <submittedName>
        <fullName evidence="1">Uncharacterized protein</fullName>
    </submittedName>
</protein>
<organism evidence="1 2">
    <name type="scientific">Caligus rogercresseyi</name>
    <name type="common">Sea louse</name>
    <dbReference type="NCBI Taxonomy" id="217165"/>
    <lineage>
        <taxon>Eukaryota</taxon>
        <taxon>Metazoa</taxon>
        <taxon>Ecdysozoa</taxon>
        <taxon>Arthropoda</taxon>
        <taxon>Crustacea</taxon>
        <taxon>Multicrustacea</taxon>
        <taxon>Hexanauplia</taxon>
        <taxon>Copepoda</taxon>
        <taxon>Siphonostomatoida</taxon>
        <taxon>Caligidae</taxon>
        <taxon>Caligus</taxon>
    </lineage>
</organism>
<evidence type="ECO:0000313" key="1">
    <source>
        <dbReference type="EMBL" id="QQP34738.1"/>
    </source>
</evidence>
<name>A0A7T8GMV8_CALRO</name>
<gene>
    <name evidence="1" type="ORF">FKW44_022727</name>
</gene>
<dbReference type="AlphaFoldDB" id="A0A7T8GMV8"/>
<keyword evidence="2" id="KW-1185">Reference proteome</keyword>
<dbReference type="Proteomes" id="UP000595437">
    <property type="component" value="Chromosome 17"/>
</dbReference>
<accession>A0A7T8GMV8</accession>